<name>A0A1B9EA93_9FLAO</name>
<dbReference type="RefSeq" id="WP_066330917.1">
    <property type="nucleotide sequence ID" value="NZ_CP017688.1"/>
</dbReference>
<dbReference type="Proteomes" id="UP000093510">
    <property type="component" value="Unassembled WGS sequence"/>
</dbReference>
<gene>
    <name evidence="1" type="ORF">LPBF_00300</name>
</gene>
<sequence length="114" mass="13165">MIFTAIRKFDTKDHHIEVYCSDSDFETALTLIKTYLQHSIIMFENLPKQEEGGVFKSGQNKKLFFDALPQRFSRGEAVEIAKNFNIAERTAGTFLKSCLGKYLQQPEYGVYEKN</sequence>
<protein>
    <submittedName>
        <fullName evidence="1">Uncharacterized protein</fullName>
    </submittedName>
</protein>
<accession>A0A1B9EA93</accession>
<dbReference type="AlphaFoldDB" id="A0A1B9EA93"/>
<dbReference type="EMBL" id="LVEP01000001">
    <property type="protein sequence ID" value="OCB78860.1"/>
    <property type="molecule type" value="Genomic_DNA"/>
</dbReference>
<reference evidence="1 2" key="1">
    <citation type="submission" date="2016-03" db="EMBL/GenBank/DDBJ databases">
        <authorList>
            <person name="Ploux O."/>
        </authorList>
    </citation>
    <scope>NUCLEOTIDE SEQUENCE [LARGE SCALE GENOMIC DNA]</scope>
    <source>
        <strain evidence="1 2">LPB0076</strain>
    </source>
</reference>
<dbReference type="STRING" id="1763534.GCA_001831475_01953"/>
<keyword evidence="2" id="KW-1185">Reference proteome</keyword>
<comment type="caution">
    <text evidence="1">The sequence shown here is derived from an EMBL/GenBank/DDBJ whole genome shotgun (WGS) entry which is preliminary data.</text>
</comment>
<proteinExistence type="predicted"/>
<evidence type="ECO:0000313" key="1">
    <source>
        <dbReference type="EMBL" id="OCB78860.1"/>
    </source>
</evidence>
<organism evidence="1 2">
    <name type="scientific">Flavobacterium crassostreae</name>
    <dbReference type="NCBI Taxonomy" id="1763534"/>
    <lineage>
        <taxon>Bacteria</taxon>
        <taxon>Pseudomonadati</taxon>
        <taxon>Bacteroidota</taxon>
        <taxon>Flavobacteriia</taxon>
        <taxon>Flavobacteriales</taxon>
        <taxon>Flavobacteriaceae</taxon>
        <taxon>Flavobacterium</taxon>
    </lineage>
</organism>
<evidence type="ECO:0000313" key="2">
    <source>
        <dbReference type="Proteomes" id="UP000093510"/>
    </source>
</evidence>